<keyword evidence="2" id="KW-1185">Reference proteome</keyword>
<gene>
    <name evidence="1" type="ORF">AWB70_04037</name>
</gene>
<sequence>MTVSDKRVDKVVVRPDEHAGWRVEVPDKDRPQGVFVTIVADREGALKIAADMYPAAKIQVVDSPQEA</sequence>
<proteinExistence type="predicted"/>
<name>A0A158I1B8_CABCO</name>
<evidence type="ECO:0000313" key="1">
    <source>
        <dbReference type="EMBL" id="SAL50247.1"/>
    </source>
</evidence>
<organism evidence="1 2">
    <name type="scientific">Caballeronia cordobensis</name>
    <name type="common">Burkholderia cordobensis</name>
    <dbReference type="NCBI Taxonomy" id="1353886"/>
    <lineage>
        <taxon>Bacteria</taxon>
        <taxon>Pseudomonadati</taxon>
        <taxon>Pseudomonadota</taxon>
        <taxon>Betaproteobacteria</taxon>
        <taxon>Burkholderiales</taxon>
        <taxon>Burkholderiaceae</taxon>
        <taxon>Caballeronia</taxon>
    </lineage>
</organism>
<accession>A0A158I1B8</accession>
<dbReference type="Proteomes" id="UP000054740">
    <property type="component" value="Unassembled WGS sequence"/>
</dbReference>
<protein>
    <submittedName>
        <fullName evidence="1">Uncharacterized protein</fullName>
    </submittedName>
</protein>
<dbReference type="EMBL" id="FCNY02000010">
    <property type="protein sequence ID" value="SAL50247.1"/>
    <property type="molecule type" value="Genomic_DNA"/>
</dbReference>
<reference evidence="2" key="1">
    <citation type="submission" date="2016-01" db="EMBL/GenBank/DDBJ databases">
        <authorList>
            <person name="Peeters C."/>
        </authorList>
    </citation>
    <scope>NUCLEOTIDE SEQUENCE [LARGE SCALE GENOMIC DNA]</scope>
</reference>
<dbReference type="AlphaFoldDB" id="A0A158I1B8"/>
<evidence type="ECO:0000313" key="2">
    <source>
        <dbReference type="Proteomes" id="UP000054740"/>
    </source>
</evidence>